<comment type="similarity">
    <text evidence="1">Belongs to the XseB family.</text>
</comment>
<evidence type="ECO:0000313" key="8">
    <source>
        <dbReference type="Proteomes" id="UP000177122"/>
    </source>
</evidence>
<dbReference type="GO" id="GO:0006308">
    <property type="term" value="P:DNA catabolic process"/>
    <property type="evidence" value="ECO:0007669"/>
    <property type="project" value="InterPro"/>
</dbReference>
<dbReference type="EMBL" id="MHLI01000017">
    <property type="protein sequence ID" value="OGZ04919.1"/>
    <property type="molecule type" value="Genomic_DNA"/>
</dbReference>
<dbReference type="Proteomes" id="UP000177122">
    <property type="component" value="Unassembled WGS sequence"/>
</dbReference>
<reference evidence="7 8" key="1">
    <citation type="journal article" date="2016" name="Nat. Commun.">
        <title>Thousands of microbial genomes shed light on interconnected biogeochemical processes in an aquifer system.</title>
        <authorList>
            <person name="Anantharaman K."/>
            <person name="Brown C.T."/>
            <person name="Hug L.A."/>
            <person name="Sharon I."/>
            <person name="Castelle C.J."/>
            <person name="Probst A.J."/>
            <person name="Thomas B.C."/>
            <person name="Singh A."/>
            <person name="Wilkins M.J."/>
            <person name="Karaoz U."/>
            <person name="Brodie E.L."/>
            <person name="Williams K.H."/>
            <person name="Hubbard S.S."/>
            <person name="Banfield J.F."/>
        </authorList>
    </citation>
    <scope>NUCLEOTIDE SEQUENCE [LARGE SCALE GENOMIC DNA]</scope>
</reference>
<organism evidence="7 8">
    <name type="scientific">Candidatus Lloydbacteria bacterium RIFCSPHIGHO2_01_FULL_49_22</name>
    <dbReference type="NCBI Taxonomy" id="1798658"/>
    <lineage>
        <taxon>Bacteria</taxon>
        <taxon>Candidatus Lloydiibacteriota</taxon>
    </lineage>
</organism>
<dbReference type="GO" id="GO:0008855">
    <property type="term" value="F:exodeoxyribonuclease VII activity"/>
    <property type="evidence" value="ECO:0007669"/>
    <property type="project" value="InterPro"/>
</dbReference>
<keyword evidence="2" id="KW-0963">Cytoplasm</keyword>
<evidence type="ECO:0000256" key="2">
    <source>
        <dbReference type="ARBA" id="ARBA00022490"/>
    </source>
</evidence>
<dbReference type="GO" id="GO:0009318">
    <property type="term" value="C:exodeoxyribonuclease VII complex"/>
    <property type="evidence" value="ECO:0007669"/>
    <property type="project" value="InterPro"/>
</dbReference>
<comment type="caution">
    <text evidence="7">The sequence shown here is derived from an EMBL/GenBank/DDBJ whole genome shotgun (WGS) entry which is preliminary data.</text>
</comment>
<feature type="coiled-coil region" evidence="6">
    <location>
        <begin position="37"/>
        <end position="64"/>
    </location>
</feature>
<name>A0A1G2CU58_9BACT</name>
<evidence type="ECO:0000256" key="1">
    <source>
        <dbReference type="ARBA" id="ARBA00009998"/>
    </source>
</evidence>
<evidence type="ECO:0000256" key="3">
    <source>
        <dbReference type="ARBA" id="ARBA00022722"/>
    </source>
</evidence>
<evidence type="ECO:0000313" key="7">
    <source>
        <dbReference type="EMBL" id="OGZ04919.1"/>
    </source>
</evidence>
<keyword evidence="4" id="KW-0378">Hydrolase</keyword>
<keyword evidence="5" id="KW-0269">Exonuclease</keyword>
<evidence type="ECO:0000256" key="4">
    <source>
        <dbReference type="ARBA" id="ARBA00022801"/>
    </source>
</evidence>
<dbReference type="Gene3D" id="1.10.287.1040">
    <property type="entry name" value="Exonuclease VII, small subunit"/>
    <property type="match status" value="1"/>
</dbReference>
<dbReference type="InterPro" id="IPR037004">
    <property type="entry name" value="Exonuc_VII_ssu_sf"/>
</dbReference>
<accession>A0A1G2CU58</accession>
<proteinExistence type="inferred from homology"/>
<dbReference type="SUPFAM" id="SSF116842">
    <property type="entry name" value="XseB-like"/>
    <property type="match status" value="1"/>
</dbReference>
<dbReference type="AlphaFoldDB" id="A0A1G2CU58"/>
<sequence length="69" mass="8027">MPKSTANITEMMKKLRAITEWFESQEEIDVEKGIEKVKEGAELIKASKERLKELENEFEDVKKKLGDND</sequence>
<keyword evidence="6" id="KW-0175">Coiled coil</keyword>
<evidence type="ECO:0000256" key="5">
    <source>
        <dbReference type="ARBA" id="ARBA00022839"/>
    </source>
</evidence>
<keyword evidence="3" id="KW-0540">Nuclease</keyword>
<protein>
    <submittedName>
        <fullName evidence="7">Uncharacterized protein</fullName>
    </submittedName>
</protein>
<dbReference type="InterPro" id="IPR003761">
    <property type="entry name" value="Exonuc_VII_S"/>
</dbReference>
<gene>
    <name evidence="7" type="ORF">A2845_04235</name>
</gene>
<dbReference type="Pfam" id="PF02609">
    <property type="entry name" value="Exonuc_VII_S"/>
    <property type="match status" value="1"/>
</dbReference>
<evidence type="ECO:0000256" key="6">
    <source>
        <dbReference type="SAM" id="Coils"/>
    </source>
</evidence>